<sequence>MPLFFVPLSLGLHHFSHVAPQWVFLTGLIAIAALADWVRRGTEEVAGRLGGVIGSLLNVSFGNAAELVLALFVLATAQTRVVQAQITGSIIGTTLLFFGISTLVGGWRRERQSLGQPQAHLLSTLLLLVAVVLLLPAAFEMTQRQSSSRADLSQLDEQLSLCVSVVLLLLYAAHLVYVLITHREIFADKQATENGAQWSLAQGLAVMAGGVFVIAFESELVSAHLAETASALGLSPTFIGVVLLALIGTLSDLLAAVSFARLNRMDIVFGLCVGSAIQITLVVAPVLVLASWAIGKPMNLVFASPLDLFSIASAAFIVRAIASDGETNWYEGLLLVGAYVMIALAYFFQQ</sequence>
<keyword evidence="12" id="KW-1185">Reference proteome</keyword>
<comment type="subcellular location">
    <subcellularLocation>
        <location evidence="1">Endomembrane system</location>
        <topology evidence="1">Multi-pass membrane protein</topology>
    </subcellularLocation>
</comment>
<evidence type="ECO:0000259" key="10">
    <source>
        <dbReference type="Pfam" id="PF01699"/>
    </source>
</evidence>
<feature type="transmembrane region" description="Helical" evidence="9">
    <location>
        <begin position="300"/>
        <end position="322"/>
    </location>
</feature>
<gene>
    <name evidence="11" type="ORF">B1812_00740</name>
</gene>
<evidence type="ECO:0000256" key="7">
    <source>
        <dbReference type="ARBA" id="ARBA00023065"/>
    </source>
</evidence>
<evidence type="ECO:0000313" key="11">
    <source>
        <dbReference type="EMBL" id="ARN83260.1"/>
    </source>
</evidence>
<dbReference type="InterPro" id="IPR004837">
    <property type="entry name" value="NaCa_Exmemb"/>
</dbReference>
<evidence type="ECO:0000256" key="3">
    <source>
        <dbReference type="ARBA" id="ARBA00022568"/>
    </source>
</evidence>
<feature type="transmembrane region" description="Helical" evidence="9">
    <location>
        <begin position="329"/>
        <end position="348"/>
    </location>
</feature>
<evidence type="ECO:0000256" key="5">
    <source>
        <dbReference type="ARBA" id="ARBA00022837"/>
    </source>
</evidence>
<keyword evidence="5 9" id="KW-0106">Calcium</keyword>
<evidence type="ECO:0000256" key="1">
    <source>
        <dbReference type="ARBA" id="ARBA00004127"/>
    </source>
</evidence>
<dbReference type="EMBL" id="CP019948">
    <property type="protein sequence ID" value="ARN83260.1"/>
    <property type="molecule type" value="Genomic_DNA"/>
</dbReference>
<keyword evidence="9" id="KW-0050">Antiport</keyword>
<feature type="transmembrane region" description="Helical" evidence="9">
    <location>
        <begin position="158"/>
        <end position="180"/>
    </location>
</feature>
<feature type="domain" description="Sodium/calcium exchanger membrane region" evidence="10">
    <location>
        <begin position="204"/>
        <end position="345"/>
    </location>
</feature>
<evidence type="ECO:0000256" key="2">
    <source>
        <dbReference type="ARBA" id="ARBA00022448"/>
    </source>
</evidence>
<dbReference type="PANTHER" id="PTHR31503">
    <property type="entry name" value="VACUOLAR CALCIUM ION TRANSPORTER"/>
    <property type="match status" value="1"/>
</dbReference>
<protein>
    <recommendedName>
        <fullName evidence="9">Ca(2+)/H(+) antiporter</fullName>
    </recommendedName>
</protein>
<evidence type="ECO:0000256" key="6">
    <source>
        <dbReference type="ARBA" id="ARBA00022989"/>
    </source>
</evidence>
<dbReference type="STRING" id="655015.B1812_00740"/>
<dbReference type="Pfam" id="PF01699">
    <property type="entry name" value="Na_Ca_ex"/>
    <property type="match status" value="2"/>
</dbReference>
<name>A0A1W6N0A5_9HYPH</name>
<dbReference type="KEGG" id="mbry:B1812_00740"/>
<feature type="transmembrane region" description="Helical" evidence="9">
    <location>
        <begin position="50"/>
        <end position="74"/>
    </location>
</feature>
<feature type="transmembrane region" description="Helical" evidence="9">
    <location>
        <begin position="119"/>
        <end position="138"/>
    </location>
</feature>
<feature type="transmembrane region" description="Helical" evidence="9">
    <location>
        <begin position="200"/>
        <end position="218"/>
    </location>
</feature>
<accession>A0A1W6N0A5</accession>
<keyword evidence="2 9" id="KW-0813">Transport</keyword>
<feature type="transmembrane region" description="Helical" evidence="9">
    <location>
        <begin position="267"/>
        <end position="294"/>
    </location>
</feature>
<keyword evidence="8 9" id="KW-0472">Membrane</keyword>
<dbReference type="NCBIfam" id="TIGR00378">
    <property type="entry name" value="cax"/>
    <property type="match status" value="1"/>
</dbReference>
<dbReference type="GO" id="GO:0012505">
    <property type="term" value="C:endomembrane system"/>
    <property type="evidence" value="ECO:0007669"/>
    <property type="project" value="UniProtKB-SubCell"/>
</dbReference>
<dbReference type="GO" id="GO:0006874">
    <property type="term" value="P:intracellular calcium ion homeostasis"/>
    <property type="evidence" value="ECO:0007669"/>
    <property type="project" value="TreeGrafter"/>
</dbReference>
<dbReference type="AlphaFoldDB" id="A0A1W6N0A5"/>
<dbReference type="GO" id="GO:0016020">
    <property type="term" value="C:membrane"/>
    <property type="evidence" value="ECO:0007669"/>
    <property type="project" value="InterPro"/>
</dbReference>
<keyword evidence="7 9" id="KW-0406">Ion transport</keyword>
<evidence type="ECO:0000256" key="8">
    <source>
        <dbReference type="ARBA" id="ARBA00023136"/>
    </source>
</evidence>
<feature type="transmembrane region" description="Helical" evidence="9">
    <location>
        <begin position="86"/>
        <end position="107"/>
    </location>
</feature>
<evidence type="ECO:0000256" key="4">
    <source>
        <dbReference type="ARBA" id="ARBA00022692"/>
    </source>
</evidence>
<keyword evidence="4 9" id="KW-0812">Transmembrane</keyword>
<dbReference type="Proteomes" id="UP000193978">
    <property type="component" value="Chromosome"/>
</dbReference>
<reference evidence="11 12" key="1">
    <citation type="submission" date="2017-02" db="EMBL/GenBank/DDBJ databases">
        <authorList>
            <person name="Peterson S.W."/>
        </authorList>
    </citation>
    <scope>NUCLEOTIDE SEQUENCE [LARGE SCALE GENOMIC DNA]</scope>
    <source>
        <strain evidence="11 12">S285</strain>
    </source>
</reference>
<dbReference type="InterPro" id="IPR004798">
    <property type="entry name" value="CAX-like"/>
</dbReference>
<comment type="caution">
    <text evidence="9">Lacks conserved residue(s) required for the propagation of feature annotation.</text>
</comment>
<dbReference type="RefSeq" id="WP_085773414.1">
    <property type="nucleotide sequence ID" value="NZ_AP027149.1"/>
</dbReference>
<evidence type="ECO:0000313" key="12">
    <source>
        <dbReference type="Proteomes" id="UP000193978"/>
    </source>
</evidence>
<dbReference type="Gene3D" id="1.20.1420.30">
    <property type="entry name" value="NCX, central ion-binding region"/>
    <property type="match status" value="1"/>
</dbReference>
<comment type="similarity">
    <text evidence="9">Belongs to the Ca(2+):cation antiporter (CaCA) (TC 2.A.19) family.</text>
</comment>
<dbReference type="InterPro" id="IPR044880">
    <property type="entry name" value="NCX_ion-bd_dom_sf"/>
</dbReference>
<organism evidence="11 12">
    <name type="scientific">Methylocystis bryophila</name>
    <dbReference type="NCBI Taxonomy" id="655015"/>
    <lineage>
        <taxon>Bacteria</taxon>
        <taxon>Pseudomonadati</taxon>
        <taxon>Pseudomonadota</taxon>
        <taxon>Alphaproteobacteria</taxon>
        <taxon>Hyphomicrobiales</taxon>
        <taxon>Methylocystaceae</taxon>
        <taxon>Methylocystis</taxon>
    </lineage>
</organism>
<evidence type="ECO:0000256" key="9">
    <source>
        <dbReference type="RuleBase" id="RU365028"/>
    </source>
</evidence>
<feature type="transmembrane region" description="Helical" evidence="9">
    <location>
        <begin position="238"/>
        <end position="260"/>
    </location>
</feature>
<dbReference type="PANTHER" id="PTHR31503:SF22">
    <property type="entry name" value="VACUOLAR CALCIUM ION TRANSPORTER"/>
    <property type="match status" value="1"/>
</dbReference>
<dbReference type="InterPro" id="IPR004713">
    <property type="entry name" value="CaH_exchang"/>
</dbReference>
<keyword evidence="6 9" id="KW-1133">Transmembrane helix</keyword>
<feature type="domain" description="Sodium/calcium exchanger membrane region" evidence="10">
    <location>
        <begin position="22"/>
        <end position="179"/>
    </location>
</feature>
<dbReference type="GO" id="GO:0015369">
    <property type="term" value="F:calcium:proton antiporter activity"/>
    <property type="evidence" value="ECO:0007669"/>
    <property type="project" value="UniProtKB-UniRule"/>
</dbReference>
<feature type="transmembrane region" description="Helical" evidence="9">
    <location>
        <begin position="20"/>
        <end position="38"/>
    </location>
</feature>
<keyword evidence="3 9" id="KW-0109">Calcium transport</keyword>
<comment type="function">
    <text evidence="9">Ca(+)/H(+) antiporter that extrudes calcium in exchange for external protons.</text>
</comment>
<proteinExistence type="inferred from homology"/>